<sequence length="996" mass="111296">MIVEVVRASKYSTRLLSSVEEDHDSEKSTQCIAIKCNKNESKHFNEIFVPVIKSGPLSKILYVTDQFFKAFPWISEFDLINAPDLVLTQDLPILDSVTIRPQKSQESLDWLTPSLIIENYSEVVHCGSEFSIQDESSEQQSFTVIDTRPTKQGRVSIKSTTIIIVEQAPKATKHVNRDLARTRNSVPLLSNFAQPITINKYLQNDVSITLSTVTHPVNNEIQSTTPSDIDSTSVAFVSVDTLLSLNIISGSWMMVHADTKSRWQYLVVHNDIKSDVISLSKQSLFNLTDGHGHDQQDMIQVHIKSKNNREEPATIKRVVLSPISSPNDYVTIDNISSYIRETFLDKCLRRYISQKRIFTTGDVIAVPMINYLDDDIDDDEDKNDFDMIECAEELKSCTSFDVLRRHVSHYKIIDVDCGIGITHPKLTSVSSKPRPVQSFVPSLDINHDDHSHGVKHLSSHQQLFSQFFDPIIKLYASKSKTSLKRVSRDVLIYGSAGTGKRTCIRHLCNTFGIHLLEMNCHELLGETDAVTSENISQCFKLASACAPCVLFWRNLEAFGTAKDDDDANQLAGQPANAKYGKVRMVNVIKKEMESLSQSNHPVLLVGSLGFADLDGRMNKMLASRLFLDLKVPFASVLDSSIRKQIIVQDGDRHGLPSDVNISQLVSDTLGASLFDMQKILKFDQIAENDLVNRCGLVMDVNKLRNMAMNYLKSRQKNANQTVGIPQIKWKDVGGLEHAKKEVMDILNSPVVGAGRRCGMLLYGPPGTGKTLLAKAVATQCRMNFISVKGPELINMYIGESERNVRQVFIRAKQCSPCVIFFDELDSLAPNRGRSGDSGGVMDRVVSQLLAEMDGIGDNDDENVFVMGATNRPDLIDPALLRPGRFDRLVYLGVSKSNVDRLKIVKALTRKFNLSEGTDLKLVVESCPENMTGADFYALCADTLTNALMRIVEDSSAPQDEIIVEQQDFMEAVARLKPSIPLKELQRYDQLQASYKK</sequence>
<evidence type="ECO:0000256" key="8">
    <source>
        <dbReference type="ARBA" id="ARBA00034811"/>
    </source>
</evidence>
<reference evidence="12 13" key="1">
    <citation type="submission" date="2024-03" db="EMBL/GenBank/DDBJ databases">
        <title>The Acrasis kona genome and developmental transcriptomes reveal deep origins of eukaryotic multicellular pathways.</title>
        <authorList>
            <person name="Sheikh S."/>
            <person name="Fu C.-J."/>
            <person name="Brown M.W."/>
            <person name="Baldauf S.L."/>
        </authorList>
    </citation>
    <scope>NUCLEOTIDE SEQUENCE [LARGE SCALE GENOMIC DNA]</scope>
    <source>
        <strain evidence="12 13">ATCC MYA-3509</strain>
    </source>
</reference>
<dbReference type="SMART" id="SM00382">
    <property type="entry name" value="AAA"/>
    <property type="match status" value="2"/>
</dbReference>
<feature type="domain" description="AAA+ ATPase" evidence="11">
    <location>
        <begin position="755"/>
        <end position="895"/>
    </location>
</feature>
<feature type="domain" description="AAA+ ATPase" evidence="11">
    <location>
        <begin position="486"/>
        <end position="651"/>
    </location>
</feature>
<keyword evidence="3" id="KW-0962">Peroxisome biogenesis</keyword>
<dbReference type="InterPro" id="IPR003959">
    <property type="entry name" value="ATPase_AAA_core"/>
</dbReference>
<dbReference type="Gene3D" id="3.40.50.300">
    <property type="entry name" value="P-loop containing nucleotide triphosphate hydrolases"/>
    <property type="match status" value="2"/>
</dbReference>
<dbReference type="InterPro" id="IPR003593">
    <property type="entry name" value="AAA+_ATPase"/>
</dbReference>
<dbReference type="Proteomes" id="UP001431209">
    <property type="component" value="Unassembled WGS sequence"/>
</dbReference>
<evidence type="ECO:0000256" key="1">
    <source>
        <dbReference type="ARBA" id="ARBA00004370"/>
    </source>
</evidence>
<dbReference type="GO" id="GO:0005829">
    <property type="term" value="C:cytosol"/>
    <property type="evidence" value="ECO:0007669"/>
    <property type="project" value="TreeGrafter"/>
</dbReference>
<evidence type="ECO:0000256" key="4">
    <source>
        <dbReference type="ARBA" id="ARBA00022741"/>
    </source>
</evidence>
<comment type="similarity">
    <text evidence="2">Belongs to the AAA ATPase family.</text>
</comment>
<dbReference type="FunFam" id="3.40.50.300:FF:000109">
    <property type="entry name" value="Peroxisomal biogenesis factor 6"/>
    <property type="match status" value="1"/>
</dbReference>
<keyword evidence="4" id="KW-0547">Nucleotide-binding</keyword>
<dbReference type="GO" id="GO:0016887">
    <property type="term" value="F:ATP hydrolysis activity"/>
    <property type="evidence" value="ECO:0007669"/>
    <property type="project" value="InterPro"/>
</dbReference>
<keyword evidence="6" id="KW-0067">ATP-binding</keyword>
<dbReference type="Gene3D" id="1.10.8.60">
    <property type="match status" value="1"/>
</dbReference>
<keyword evidence="5" id="KW-0378">Hydrolase</keyword>
<dbReference type="PANTHER" id="PTHR23077">
    <property type="entry name" value="AAA-FAMILY ATPASE"/>
    <property type="match status" value="1"/>
</dbReference>
<evidence type="ECO:0000256" key="5">
    <source>
        <dbReference type="ARBA" id="ARBA00022801"/>
    </source>
</evidence>
<dbReference type="AlphaFoldDB" id="A0AAW2YUB7"/>
<dbReference type="PROSITE" id="PS00674">
    <property type="entry name" value="AAA"/>
    <property type="match status" value="1"/>
</dbReference>
<comment type="catalytic activity">
    <reaction evidence="10">
        <text>ATP + H2O = ADP + phosphate + H(+)</text>
        <dbReference type="Rhea" id="RHEA:13065"/>
        <dbReference type="ChEBI" id="CHEBI:15377"/>
        <dbReference type="ChEBI" id="CHEBI:15378"/>
        <dbReference type="ChEBI" id="CHEBI:30616"/>
        <dbReference type="ChEBI" id="CHEBI:43474"/>
        <dbReference type="ChEBI" id="CHEBI:456216"/>
    </reaction>
    <physiologicalReaction direction="left-to-right" evidence="10">
        <dbReference type="Rhea" id="RHEA:13066"/>
    </physiologicalReaction>
</comment>
<evidence type="ECO:0000256" key="10">
    <source>
        <dbReference type="ARBA" id="ARBA00048778"/>
    </source>
</evidence>
<dbReference type="InterPro" id="IPR027417">
    <property type="entry name" value="P-loop_NTPase"/>
</dbReference>
<proteinExistence type="inferred from homology"/>
<dbReference type="GO" id="GO:0016558">
    <property type="term" value="P:protein import into peroxisome matrix"/>
    <property type="evidence" value="ECO:0007669"/>
    <property type="project" value="TreeGrafter"/>
</dbReference>
<evidence type="ECO:0000256" key="6">
    <source>
        <dbReference type="ARBA" id="ARBA00022840"/>
    </source>
</evidence>
<keyword evidence="7" id="KW-0472">Membrane</keyword>
<dbReference type="EMBL" id="JAOPGA020000657">
    <property type="protein sequence ID" value="KAL0480396.1"/>
    <property type="molecule type" value="Genomic_DNA"/>
</dbReference>
<dbReference type="PANTHER" id="PTHR23077:SF9">
    <property type="entry name" value="PEROXISOMAL ATPASE PEX6"/>
    <property type="match status" value="1"/>
</dbReference>
<protein>
    <recommendedName>
        <fullName evidence="8">Peroxisomal ATPase PEX6</fullName>
    </recommendedName>
    <alternativeName>
        <fullName evidence="9">Peroxin-6</fullName>
    </alternativeName>
</protein>
<evidence type="ECO:0000256" key="2">
    <source>
        <dbReference type="ARBA" id="ARBA00006914"/>
    </source>
</evidence>
<comment type="caution">
    <text evidence="12">The sequence shown here is derived from an EMBL/GenBank/DDBJ whole genome shotgun (WGS) entry which is preliminary data.</text>
</comment>
<keyword evidence="13" id="KW-1185">Reference proteome</keyword>
<evidence type="ECO:0000313" key="12">
    <source>
        <dbReference type="EMBL" id="KAL0480396.1"/>
    </source>
</evidence>
<organism evidence="12 13">
    <name type="scientific">Acrasis kona</name>
    <dbReference type="NCBI Taxonomy" id="1008807"/>
    <lineage>
        <taxon>Eukaryota</taxon>
        <taxon>Discoba</taxon>
        <taxon>Heterolobosea</taxon>
        <taxon>Tetramitia</taxon>
        <taxon>Eutetramitia</taxon>
        <taxon>Acrasidae</taxon>
        <taxon>Acrasis</taxon>
    </lineage>
</organism>
<dbReference type="GO" id="GO:0005778">
    <property type="term" value="C:peroxisomal membrane"/>
    <property type="evidence" value="ECO:0007669"/>
    <property type="project" value="TreeGrafter"/>
</dbReference>
<dbReference type="GO" id="GO:0005524">
    <property type="term" value="F:ATP binding"/>
    <property type="evidence" value="ECO:0007669"/>
    <property type="project" value="UniProtKB-KW"/>
</dbReference>
<dbReference type="InterPro" id="IPR050168">
    <property type="entry name" value="AAA_ATPase_domain"/>
</dbReference>
<evidence type="ECO:0000256" key="9">
    <source>
        <dbReference type="ARBA" id="ARBA00034920"/>
    </source>
</evidence>
<evidence type="ECO:0000256" key="3">
    <source>
        <dbReference type="ARBA" id="ARBA00022593"/>
    </source>
</evidence>
<name>A0AAW2YUB7_9EUKA</name>
<comment type="subcellular location">
    <subcellularLocation>
        <location evidence="1">Membrane</location>
    </subcellularLocation>
</comment>
<evidence type="ECO:0000313" key="13">
    <source>
        <dbReference type="Proteomes" id="UP001431209"/>
    </source>
</evidence>
<accession>A0AAW2YUB7</accession>
<evidence type="ECO:0000256" key="7">
    <source>
        <dbReference type="ARBA" id="ARBA00023136"/>
    </source>
</evidence>
<dbReference type="InterPro" id="IPR003960">
    <property type="entry name" value="ATPase_AAA_CS"/>
</dbReference>
<dbReference type="SUPFAM" id="SSF52540">
    <property type="entry name" value="P-loop containing nucleoside triphosphate hydrolases"/>
    <property type="match status" value="2"/>
</dbReference>
<evidence type="ECO:0000259" key="11">
    <source>
        <dbReference type="SMART" id="SM00382"/>
    </source>
</evidence>
<gene>
    <name evidence="12" type="ORF">AKO1_011089</name>
</gene>
<dbReference type="Pfam" id="PF00004">
    <property type="entry name" value="AAA"/>
    <property type="match status" value="2"/>
</dbReference>